<evidence type="ECO:0000313" key="2">
    <source>
        <dbReference type="Proteomes" id="UP000034794"/>
    </source>
</evidence>
<accession>A0A0G1PKZ9</accession>
<organism evidence="1 2">
    <name type="scientific">Candidatus Collierbacteria bacterium GW2011_GWA2_46_26</name>
    <dbReference type="NCBI Taxonomy" id="1618381"/>
    <lineage>
        <taxon>Bacteria</taxon>
        <taxon>Candidatus Collieribacteriota</taxon>
    </lineage>
</organism>
<dbReference type="AlphaFoldDB" id="A0A0G1PKZ9"/>
<name>A0A0G1PKZ9_9BACT</name>
<dbReference type="Proteomes" id="UP000034794">
    <property type="component" value="Unassembled WGS sequence"/>
</dbReference>
<gene>
    <name evidence="1" type="ORF">UX47_C0004G0007</name>
</gene>
<evidence type="ECO:0000313" key="1">
    <source>
        <dbReference type="EMBL" id="KKU33362.1"/>
    </source>
</evidence>
<comment type="caution">
    <text evidence="1">The sequence shown here is derived from an EMBL/GenBank/DDBJ whole genome shotgun (WGS) entry which is preliminary data.</text>
</comment>
<sequence>MEIRSRAIKWRLQGKTYQEINALLNSTIPKGTFSYWFRSLILSLEVQKQLSEKIAQKLTISRRKAVMVNKKKRDDFFHSLEEINLPISKKINDKFTAKIALAMLCLGEASKYGTGSVFNLGNTNYKIVKLFIRLLEKCFDIDESKFRCTVMCRADQNVEELEKYWQEKIGIPKKQFYNTRVDSRSIGKPTKKVGYKGVLKVDYIDTKVQLELESLASLVYNRLC</sequence>
<protein>
    <submittedName>
        <fullName evidence="1">Uncharacterized protein</fullName>
    </submittedName>
</protein>
<dbReference type="EMBL" id="LCMI01000004">
    <property type="protein sequence ID" value="KKU33362.1"/>
    <property type="molecule type" value="Genomic_DNA"/>
</dbReference>
<proteinExistence type="predicted"/>
<reference evidence="1 2" key="1">
    <citation type="journal article" date="2015" name="Nature">
        <title>rRNA introns, odd ribosomes, and small enigmatic genomes across a large radiation of phyla.</title>
        <authorList>
            <person name="Brown C.T."/>
            <person name="Hug L.A."/>
            <person name="Thomas B.C."/>
            <person name="Sharon I."/>
            <person name="Castelle C.J."/>
            <person name="Singh A."/>
            <person name="Wilkins M.J."/>
            <person name="Williams K.H."/>
            <person name="Banfield J.F."/>
        </authorList>
    </citation>
    <scope>NUCLEOTIDE SEQUENCE [LARGE SCALE GENOMIC DNA]</scope>
</reference>